<proteinExistence type="predicted"/>
<dbReference type="Pfam" id="PF00440">
    <property type="entry name" value="TetR_N"/>
    <property type="match status" value="1"/>
</dbReference>
<dbReference type="InterPro" id="IPR001647">
    <property type="entry name" value="HTH_TetR"/>
</dbReference>
<gene>
    <name evidence="7" type="ORF">MW046_17905</name>
</gene>
<feature type="DNA-binding region" description="H-T-H motif" evidence="5">
    <location>
        <begin position="34"/>
        <end position="53"/>
    </location>
</feature>
<keyword evidence="7" id="KW-0614">Plasmid</keyword>
<dbReference type="InterPro" id="IPR009057">
    <property type="entry name" value="Homeodomain-like_sf"/>
</dbReference>
<evidence type="ECO:0000313" key="7">
    <source>
        <dbReference type="EMBL" id="UPM44935.1"/>
    </source>
</evidence>
<evidence type="ECO:0000259" key="6">
    <source>
        <dbReference type="PROSITE" id="PS50977"/>
    </source>
</evidence>
<dbReference type="GeneID" id="71929962"/>
<dbReference type="PRINTS" id="PR00455">
    <property type="entry name" value="HTHTETR"/>
</dbReference>
<accession>A0A8U0A739</accession>
<geneLocation type="plasmid" evidence="7 8">
    <name>unnamed3</name>
</geneLocation>
<dbReference type="GO" id="GO:0003700">
    <property type="term" value="F:DNA-binding transcription factor activity"/>
    <property type="evidence" value="ECO:0007669"/>
    <property type="project" value="TreeGrafter"/>
</dbReference>
<dbReference type="AlphaFoldDB" id="A0A8U0A739"/>
<dbReference type="KEGG" id="haad:MW046_17905"/>
<dbReference type="InterPro" id="IPR036271">
    <property type="entry name" value="Tet_transcr_reg_TetR-rel_C_sf"/>
</dbReference>
<protein>
    <submittedName>
        <fullName evidence="7">TetR/AcrR family transcriptional regulator</fullName>
    </submittedName>
</protein>
<evidence type="ECO:0000256" key="1">
    <source>
        <dbReference type="ARBA" id="ARBA00022491"/>
    </source>
</evidence>
<organism evidence="7 8">
    <name type="scientific">Halocatena salina</name>
    <dbReference type="NCBI Taxonomy" id="2934340"/>
    <lineage>
        <taxon>Archaea</taxon>
        <taxon>Methanobacteriati</taxon>
        <taxon>Methanobacteriota</taxon>
        <taxon>Stenosarchaea group</taxon>
        <taxon>Halobacteria</taxon>
        <taxon>Halobacteriales</taxon>
        <taxon>Natronomonadaceae</taxon>
        <taxon>Halocatena</taxon>
    </lineage>
</organism>
<dbReference type="SUPFAM" id="SSF48498">
    <property type="entry name" value="Tetracyclin repressor-like, C-terminal domain"/>
    <property type="match status" value="1"/>
</dbReference>
<dbReference type="Pfam" id="PF13977">
    <property type="entry name" value="TetR_C_6"/>
    <property type="match status" value="1"/>
</dbReference>
<keyword evidence="8" id="KW-1185">Reference proteome</keyword>
<name>A0A8U0A739_9EURY</name>
<sequence>MSIDSATQNWSTAERKIMEATYRAMLEYGYSGLSISRIADQFDKSKASIYYHYDSKDDLLLAFLDFVVDRFKTDFAEGVDEDPNSALTTVIEKLVPLRMNDEEFQGQRVLIELRSQATRNDAFREKFTEINELLVRTICEIIERGIENGTFRDVEAARVAEHIVATVNGSTIDRVTTDRETAPAAVRISLVSYIDSELRSHR</sequence>
<reference evidence="7" key="1">
    <citation type="submission" date="2022-04" db="EMBL/GenBank/DDBJ databases">
        <title>Halocatena sp. nov., isolated from a salt lake.</title>
        <authorList>
            <person name="Cui H.-L."/>
        </authorList>
    </citation>
    <scope>NUCLEOTIDE SEQUENCE</scope>
    <source>
        <strain evidence="7">AD-1</strain>
        <plasmid evidence="7">unnamed3</plasmid>
    </source>
</reference>
<dbReference type="PANTHER" id="PTHR30055">
    <property type="entry name" value="HTH-TYPE TRANSCRIPTIONAL REGULATOR RUTR"/>
    <property type="match status" value="1"/>
</dbReference>
<evidence type="ECO:0000256" key="3">
    <source>
        <dbReference type="ARBA" id="ARBA00023125"/>
    </source>
</evidence>
<dbReference type="EMBL" id="CP096022">
    <property type="protein sequence ID" value="UPM44935.1"/>
    <property type="molecule type" value="Genomic_DNA"/>
</dbReference>
<feature type="domain" description="HTH tetR-type" evidence="6">
    <location>
        <begin position="11"/>
        <end position="71"/>
    </location>
</feature>
<evidence type="ECO:0000256" key="2">
    <source>
        <dbReference type="ARBA" id="ARBA00023015"/>
    </source>
</evidence>
<keyword evidence="1" id="KW-0678">Repressor</keyword>
<dbReference type="GO" id="GO:0000976">
    <property type="term" value="F:transcription cis-regulatory region binding"/>
    <property type="evidence" value="ECO:0007669"/>
    <property type="project" value="TreeGrafter"/>
</dbReference>
<keyword evidence="2" id="KW-0805">Transcription regulation</keyword>
<dbReference type="RefSeq" id="WP_247995589.1">
    <property type="nucleotide sequence ID" value="NZ_CP096022.1"/>
</dbReference>
<keyword evidence="3 5" id="KW-0238">DNA-binding</keyword>
<dbReference type="SUPFAM" id="SSF46689">
    <property type="entry name" value="Homeodomain-like"/>
    <property type="match status" value="1"/>
</dbReference>
<dbReference type="PROSITE" id="PS50977">
    <property type="entry name" value="HTH_TETR_2"/>
    <property type="match status" value="1"/>
</dbReference>
<dbReference type="InterPro" id="IPR039538">
    <property type="entry name" value="BetI_C"/>
</dbReference>
<dbReference type="Gene3D" id="1.10.357.10">
    <property type="entry name" value="Tetracycline Repressor, domain 2"/>
    <property type="match status" value="1"/>
</dbReference>
<evidence type="ECO:0000256" key="5">
    <source>
        <dbReference type="PROSITE-ProRule" id="PRU00335"/>
    </source>
</evidence>
<keyword evidence="4" id="KW-0804">Transcription</keyword>
<evidence type="ECO:0000256" key="4">
    <source>
        <dbReference type="ARBA" id="ARBA00023163"/>
    </source>
</evidence>
<dbReference type="PANTHER" id="PTHR30055:SF234">
    <property type="entry name" value="HTH-TYPE TRANSCRIPTIONAL REGULATOR BETI"/>
    <property type="match status" value="1"/>
</dbReference>
<dbReference type="InterPro" id="IPR050109">
    <property type="entry name" value="HTH-type_TetR-like_transc_reg"/>
</dbReference>
<evidence type="ECO:0000313" key="8">
    <source>
        <dbReference type="Proteomes" id="UP000831768"/>
    </source>
</evidence>
<dbReference type="Proteomes" id="UP000831768">
    <property type="component" value="Plasmid unnamed3"/>
</dbReference>